<evidence type="ECO:0000313" key="1">
    <source>
        <dbReference type="EMBL" id="MBT1699489.1"/>
    </source>
</evidence>
<name>A0AAP2GKW4_9BACT</name>
<dbReference type="EMBL" id="JAHESF010000026">
    <property type="protein sequence ID" value="MBT1699489.1"/>
    <property type="molecule type" value="Genomic_DNA"/>
</dbReference>
<organism evidence="1 2">
    <name type="scientific">Chryseosolibacter histidini</name>
    <dbReference type="NCBI Taxonomy" id="2782349"/>
    <lineage>
        <taxon>Bacteria</taxon>
        <taxon>Pseudomonadati</taxon>
        <taxon>Bacteroidota</taxon>
        <taxon>Cytophagia</taxon>
        <taxon>Cytophagales</taxon>
        <taxon>Chryseotaleaceae</taxon>
        <taxon>Chryseosolibacter</taxon>
    </lineage>
</organism>
<evidence type="ECO:0000313" key="2">
    <source>
        <dbReference type="Proteomes" id="UP001319200"/>
    </source>
</evidence>
<dbReference type="RefSeq" id="WP_254167477.1">
    <property type="nucleotide sequence ID" value="NZ_JAHESF010000026.1"/>
</dbReference>
<reference evidence="1 2" key="1">
    <citation type="submission" date="2021-05" db="EMBL/GenBank/DDBJ databases">
        <title>A Polyphasic approach of four new species of the genus Ohtaekwangia: Ohtaekwangia histidinii sp. nov., Ohtaekwangia cretensis sp. nov., Ohtaekwangia indiensis sp. nov., Ohtaekwangia reichenbachii sp. nov. from diverse environment.</title>
        <authorList>
            <person name="Octaviana S."/>
        </authorList>
    </citation>
    <scope>NUCLEOTIDE SEQUENCE [LARGE SCALE GENOMIC DNA]</scope>
    <source>
        <strain evidence="1 2">PWU4</strain>
    </source>
</reference>
<dbReference type="Proteomes" id="UP001319200">
    <property type="component" value="Unassembled WGS sequence"/>
</dbReference>
<accession>A0AAP2GKW4</accession>
<proteinExistence type="predicted"/>
<gene>
    <name evidence="1" type="ORF">KK083_21505</name>
</gene>
<keyword evidence="2" id="KW-1185">Reference proteome</keyword>
<comment type="caution">
    <text evidence="1">The sequence shown here is derived from an EMBL/GenBank/DDBJ whole genome shotgun (WGS) entry which is preliminary data.</text>
</comment>
<protein>
    <submittedName>
        <fullName evidence="1">Uncharacterized protein</fullName>
    </submittedName>
</protein>
<sequence length="430" mass="49777">MSKKISENPSYQRLRTEMQQAEEFRKAIQLLDPTGEKFPDLLNVLNKVPEFQKQLEQIANTPEEFNNYYSERGWIAYESMESKVIESAIELARVGRIDDGESVLVEYYHPEKLKFRINYIRGVKEFEPRMRLIDLALDDYIGERFHACVPVLLMMIDGTVNDVTKDFGLFAENVDISAWDSISGHENGLGKLSKLLSGSRKKTNADLIAIPYRNGILHGKELAYDNIAVAAKTWALLFAVRDWIVARRKQKPKEKAERTIEESIEDLRKIEQSNKLLDKWIPRKIVLGVELPKTGTIDEYEANTPERATMQFLFYWTKKNFGKMSEMIVRYENLGLTNKKIAGELREAFETLSVISYELLSIDDQAPAVTEVKTSVTFSKANVSVLKELNFRWIYMNRDATNIGRWERDGSWFLIDNFRLEVSMINLTEK</sequence>
<dbReference type="AlphaFoldDB" id="A0AAP2GKW4"/>